<sequence>MPLYLRLSHTLIYTHTDTSRLSECTYVRMPPPPLHWPGKNYLGPGTRDFNAKPVDEADYIAQLHDLAYAEAQSDSDIFKADKAAIREFLSAWHNDPSAVSALAGSAGLSIKNFVEETILGRTLYGMSKRPAPSDSTTKKNWAAIRRINQNRAFNRQLIEAAEQAEQVDRPPHASPDTPPNSQGTAHDNSAGNISSVPEQTMDIDQNPIDPRSGGAGGASGGSAGAAGGQGDSDVYRGTPQSPNYHTETFNKSYHFSVANGLPQWRRSNTGSLGWCNELRLQSIHAIPWERLAFYCSEGEILRLLRNYAYCEVEEVTCEVYSLGVRLPFITGQTTSLVANTLAQIPIGKFNFDKDHYTQYNDGSAMIQKCWGAEWKAYNLSQTEYSNQFPNLSASTGNRTLVNPVSVLYPMVGSDQMFPKDVGIYDYVEIKNGSTTYGPAWSETYRPKRGIFNAKSCESDDPLFQPRDNQQRVLVNGGQYFATANGGLVDNYNGDNRVPNPPTFHNRNVIKSNINLDTRHVLVENNALFAAGDARLLNEIMPKFMIGIVNIRNLAEGSTVNSVLEARWDIMVKCSIKIKCGDNVQRGYINRVVDNVPFARNPFTCLAFNNSGLLFLSPVANQTSGLYGKPVVGPHISVTEFRQIAINTKKVENKEKSIEQVIKPYKDLLDQALRHKVSNPRYIQQLKIMANPNTYNGTLCADEIQQKLDSTISTTA</sequence>
<evidence type="ECO:0000259" key="6">
    <source>
        <dbReference type="Pfam" id="PF08398"/>
    </source>
</evidence>
<keyword evidence="2" id="KW-1140">T=1 icosahedral capsid protein</keyword>
<feature type="region of interest" description="Disordered" evidence="5">
    <location>
        <begin position="163"/>
        <end position="247"/>
    </location>
</feature>
<keyword evidence="8" id="KW-1185">Reference proteome</keyword>
<evidence type="ECO:0000313" key="7">
    <source>
        <dbReference type="EMBL" id="QOR29560.1"/>
    </source>
</evidence>
<dbReference type="EMBL" id="MT734808">
    <property type="protein sequence ID" value="QOR29560.1"/>
    <property type="molecule type" value="Genomic_DNA"/>
</dbReference>
<proteinExistence type="predicted"/>
<feature type="compositionally biased region" description="Gly residues" evidence="5">
    <location>
        <begin position="213"/>
        <end position="230"/>
    </location>
</feature>
<feature type="compositionally biased region" description="Polar residues" evidence="5">
    <location>
        <begin position="238"/>
        <end position="247"/>
    </location>
</feature>
<evidence type="ECO:0000256" key="1">
    <source>
        <dbReference type="ARBA" id="ARBA00004328"/>
    </source>
</evidence>
<dbReference type="Proteomes" id="UP001162109">
    <property type="component" value="Segment"/>
</dbReference>
<organism evidence="7 8">
    <name type="scientific">Bat-associated densovirus 5</name>
    <dbReference type="NCBI Taxonomy" id="3070188"/>
    <lineage>
        <taxon>Viruses</taxon>
        <taxon>Monodnaviria</taxon>
        <taxon>Shotokuvirae</taxon>
        <taxon>Cossaviricota</taxon>
        <taxon>Quintoviricetes</taxon>
        <taxon>Piccovirales</taxon>
        <taxon>Parvoviridae</taxon>
        <taxon>Densovirinae</taxon>
        <taxon>Iteradensovirus</taxon>
        <taxon>Iteradensovirus incertum1</taxon>
    </lineage>
</organism>
<dbReference type="InterPro" id="IPR013607">
    <property type="entry name" value="Phospholipase_A2-like"/>
</dbReference>
<dbReference type="InterPro" id="IPR016184">
    <property type="entry name" value="Capsid/spike_ssDNA_virus"/>
</dbReference>
<keyword evidence="4" id="KW-0946">Virion</keyword>
<dbReference type="GO" id="GO:0005198">
    <property type="term" value="F:structural molecule activity"/>
    <property type="evidence" value="ECO:0007669"/>
    <property type="project" value="InterPro"/>
</dbReference>
<evidence type="ECO:0000313" key="8">
    <source>
        <dbReference type="Proteomes" id="UP001162109"/>
    </source>
</evidence>
<reference evidence="7 8" key="1">
    <citation type="submission" date="2020-07" db="EMBL/GenBank/DDBJ databases">
        <authorList>
            <person name="Li Y."/>
            <person name="Altan E."/>
            <person name="Reyes G."/>
            <person name="Delwart E."/>
        </authorList>
    </citation>
    <scope>NUCLEOTIDE SEQUENCE [LARGE SCALE GENOMIC DNA]</scope>
    <source>
        <strain evidence="7">BatDV/RD</strain>
    </source>
</reference>
<feature type="compositionally biased region" description="Polar residues" evidence="5">
    <location>
        <begin position="179"/>
        <end position="198"/>
    </location>
</feature>
<evidence type="ECO:0000256" key="5">
    <source>
        <dbReference type="SAM" id="MobiDB-lite"/>
    </source>
</evidence>
<comment type="subcellular location">
    <subcellularLocation>
        <location evidence="1">Virion</location>
    </subcellularLocation>
</comment>
<dbReference type="SUPFAM" id="SSF88645">
    <property type="entry name" value="ssDNA viruses"/>
    <property type="match status" value="1"/>
</dbReference>
<evidence type="ECO:0000256" key="2">
    <source>
        <dbReference type="ARBA" id="ARBA00022431"/>
    </source>
</evidence>
<evidence type="ECO:0000256" key="3">
    <source>
        <dbReference type="ARBA" id="ARBA00022561"/>
    </source>
</evidence>
<dbReference type="GO" id="GO:0039615">
    <property type="term" value="C:T=1 icosahedral viral capsid"/>
    <property type="evidence" value="ECO:0007669"/>
    <property type="project" value="UniProtKB-KW"/>
</dbReference>
<dbReference type="Pfam" id="PF08398">
    <property type="entry name" value="Phospholip_A2_4"/>
    <property type="match status" value="1"/>
</dbReference>
<name>A0A7M1PWM5_9VIRU</name>
<protein>
    <submittedName>
        <fullName evidence="7">VP1</fullName>
    </submittedName>
</protein>
<keyword evidence="3" id="KW-0167">Capsid protein</keyword>
<gene>
    <name evidence="7" type="primary">VP1</name>
</gene>
<accession>A0A7M1PWM5</accession>
<feature type="domain" description="Phospholipase A2-like" evidence="6">
    <location>
        <begin position="34"/>
        <end position="74"/>
    </location>
</feature>
<evidence type="ECO:0000256" key="4">
    <source>
        <dbReference type="ARBA" id="ARBA00022844"/>
    </source>
</evidence>